<evidence type="ECO:0000256" key="1">
    <source>
        <dbReference type="ARBA" id="ARBA00022729"/>
    </source>
</evidence>
<dbReference type="Pfam" id="PF13505">
    <property type="entry name" value="OMP_b-brl"/>
    <property type="match status" value="1"/>
</dbReference>
<reference evidence="4" key="1">
    <citation type="submission" date="2020-07" db="EMBL/GenBank/DDBJ databases">
        <title>Huge and variable diversity of episymbiotic CPR bacteria and DPANN archaea in groundwater ecosystems.</title>
        <authorList>
            <person name="He C.Y."/>
            <person name="Keren R."/>
            <person name="Whittaker M."/>
            <person name="Farag I.F."/>
            <person name="Doudna J."/>
            <person name="Cate J.H.D."/>
            <person name="Banfield J.F."/>
        </authorList>
    </citation>
    <scope>NUCLEOTIDE SEQUENCE</scope>
    <source>
        <strain evidence="4">NC_groundwater_1818_Pr3_B-0.1um_66_35</strain>
    </source>
</reference>
<dbReference type="InterPro" id="IPR011250">
    <property type="entry name" value="OMP/PagP_B-barrel"/>
</dbReference>
<dbReference type="InterPro" id="IPR027385">
    <property type="entry name" value="Beta-barrel_OMP"/>
</dbReference>
<gene>
    <name evidence="4" type="ORF">HZA66_22205</name>
</gene>
<feature type="chain" id="PRO_5037205918" evidence="2">
    <location>
        <begin position="21"/>
        <end position="256"/>
    </location>
</feature>
<dbReference type="SUPFAM" id="SSF56925">
    <property type="entry name" value="OMPA-like"/>
    <property type="match status" value="1"/>
</dbReference>
<organism evidence="4 5">
    <name type="scientific">Rhodopseudomonas palustris</name>
    <dbReference type="NCBI Taxonomy" id="1076"/>
    <lineage>
        <taxon>Bacteria</taxon>
        <taxon>Pseudomonadati</taxon>
        <taxon>Pseudomonadota</taxon>
        <taxon>Alphaproteobacteria</taxon>
        <taxon>Hyphomicrobiales</taxon>
        <taxon>Nitrobacteraceae</taxon>
        <taxon>Rhodopseudomonas</taxon>
    </lineage>
</organism>
<keyword evidence="1 2" id="KW-0732">Signal</keyword>
<feature type="domain" description="Outer membrane protein beta-barrel" evidence="3">
    <location>
        <begin position="8"/>
        <end position="202"/>
    </location>
</feature>
<accession>A0A933S1V1</accession>
<proteinExistence type="predicted"/>
<evidence type="ECO:0000313" key="5">
    <source>
        <dbReference type="Proteomes" id="UP000782519"/>
    </source>
</evidence>
<dbReference type="Gene3D" id="2.40.160.20">
    <property type="match status" value="1"/>
</dbReference>
<name>A0A933S1V1_RHOPL</name>
<dbReference type="EMBL" id="JACRJB010000063">
    <property type="protein sequence ID" value="MBI5132165.1"/>
    <property type="molecule type" value="Genomic_DNA"/>
</dbReference>
<dbReference type="Proteomes" id="UP000782519">
    <property type="component" value="Unassembled WGS sequence"/>
</dbReference>
<dbReference type="AlphaFoldDB" id="A0A933S1V1"/>
<sequence>MVRLGLLSVAVLAGVSAASAQSPQTGPYLRLGLGGGTTLDANVGNNDSQRPLICGNALCTASGSLSKTGSGVGLEAAAGYQALPWLGAELAYTHLTGPKLNDQDAADRSFSANITTNALMANAYVAVPGNYGNLRPYVGGGVGVASVAASDVTVLSPGGTTTRVFPGATNTNFAYQAFVGTEVSLTDVVGLDMQVRYTNYGDFSGAAGRPTINGASNPAFASSPGISGTNQTVMVYFSPRFYGSNSGKTYKPIGGN</sequence>
<protein>
    <submittedName>
        <fullName evidence="4">Outer membrane beta-barrel protein</fullName>
    </submittedName>
</protein>
<evidence type="ECO:0000256" key="2">
    <source>
        <dbReference type="SAM" id="SignalP"/>
    </source>
</evidence>
<evidence type="ECO:0000259" key="3">
    <source>
        <dbReference type="Pfam" id="PF13505"/>
    </source>
</evidence>
<feature type="signal peptide" evidence="2">
    <location>
        <begin position="1"/>
        <end position="20"/>
    </location>
</feature>
<comment type="caution">
    <text evidence="4">The sequence shown here is derived from an EMBL/GenBank/DDBJ whole genome shotgun (WGS) entry which is preliminary data.</text>
</comment>
<evidence type="ECO:0000313" key="4">
    <source>
        <dbReference type="EMBL" id="MBI5132165.1"/>
    </source>
</evidence>